<feature type="region of interest" description="Disordered" evidence="1">
    <location>
        <begin position="726"/>
        <end position="808"/>
    </location>
</feature>
<feature type="region of interest" description="Disordered" evidence="1">
    <location>
        <begin position="180"/>
        <end position="208"/>
    </location>
</feature>
<feature type="compositionally biased region" description="Basic and acidic residues" evidence="1">
    <location>
        <begin position="893"/>
        <end position="903"/>
    </location>
</feature>
<feature type="compositionally biased region" description="Low complexity" evidence="1">
    <location>
        <begin position="565"/>
        <end position="580"/>
    </location>
</feature>
<feature type="region of interest" description="Disordered" evidence="1">
    <location>
        <begin position="820"/>
        <end position="929"/>
    </location>
</feature>
<dbReference type="RefSeq" id="XP_067060533.1">
    <property type="nucleotide sequence ID" value="XM_067204981.1"/>
</dbReference>
<feature type="compositionally biased region" description="Low complexity" evidence="1">
    <location>
        <begin position="739"/>
        <end position="751"/>
    </location>
</feature>
<feature type="compositionally biased region" description="Basic and acidic residues" evidence="1">
    <location>
        <begin position="525"/>
        <end position="541"/>
    </location>
</feature>
<evidence type="ECO:0000313" key="2">
    <source>
        <dbReference type="EMBL" id="KAG5470267.1"/>
    </source>
</evidence>
<comment type="caution">
    <text evidence="2">The sequence shown here is derived from an EMBL/GenBank/DDBJ whole genome shotgun (WGS) entry which is preliminary data.</text>
</comment>
<sequence>MKTPSHITAAATSSSPHAATVSAGTPIPWLPMPPPSSSVGSSVVIASAASERWAAALQSVPYLRSIVEGPMRTVYRPPTVIQLSEATGCSVSKLAGAYSDLPVITLSSIVSAEDQEATAAAIAAVSRNSDVFEYLQLSPTDDSMEMAAKALMARRPVPDAEEIFWEADYWEVLRRAKRQAKEEKERLREKKRAQREKKTMMGVSNSSVGVRSPNVCMAATLSSVNSPSFATPHSRQGSLGGPPGDFGDRSPASLHIQTAAQRTAKGLLRRARYNETHNSTQRVHMRSASLLSQSSATQPVIRCRTRPRHDSITSQQTLYGARGFQYPLSSVASDDGRSATSDSFRTLNTHIIRSYQSRDLLGTSLELELSASGGPTNTGTTTRSGPASAEGAKADAAATPEVSPPHNGCGPAAASRDSAKKFPLNTAAAASLVSSTSMPASPNLDACGQQRSSTSCRIPSNTSSPKSRIIHPHSAAHVSLATSISFPLPERLTLQRAPPSPGQGDSGRQRKDSPLPPPLTSATRRPVEKQLARTGREREETSGDSVSQARQTSISPIYRRLGGRSSPAASSAAAEAQPSSRCATARPSSGFNNAAATGSASVRPSASPPGRSSPTTSGAAIAGEVRKAKSPLAPSSQVTQEATATASANGISLFSAAATAKEQRNGGRSVVTRVDSKPLSPKGNAARALPGRRGDGGSAPARAAVRSETSLRTTAVTIALPCATPHPSFSSSAAQTASVPQRAAVPMRRAPAPQPQLSAGPAVSPTLSIIPTTAAPSTSSSVTPRATAPTLPPSCTLNREVTRSPPLDRVGMAVSAALPTVPQDDADTASSTTSPVTVALPAETKTPSAVATSRRNDEESFTSRRETTVASRAKGAKGDEIAAQAPKSSTLSKTDEAPARPDNDGADEEAALPPSSPVPPYAADAGRDARGALQNGAAVASPFFRKEVKKKAISCCSVM</sequence>
<protein>
    <submittedName>
        <fullName evidence="2">Uncharacterized protein</fullName>
    </submittedName>
</protein>
<dbReference type="EMBL" id="JAFHLR010000032">
    <property type="protein sequence ID" value="KAG5470267.1"/>
    <property type="molecule type" value="Genomic_DNA"/>
</dbReference>
<feature type="compositionally biased region" description="Polar residues" evidence="1">
    <location>
        <begin position="586"/>
        <end position="596"/>
    </location>
</feature>
<feature type="compositionally biased region" description="Polar residues" evidence="1">
    <location>
        <begin position="727"/>
        <end position="738"/>
    </location>
</feature>
<dbReference type="AlphaFoldDB" id="A0A836GM65"/>
<name>A0A836GM65_9TRYP</name>
<reference evidence="3" key="1">
    <citation type="journal article" date="2021" name="Microbiol. Resour. Announc.">
        <title>LGAAP: Leishmaniinae Genome Assembly and Annotation Pipeline.</title>
        <authorList>
            <person name="Almutairi H."/>
            <person name="Urbaniak M.D."/>
            <person name="Bates M.D."/>
            <person name="Jariyapan N."/>
            <person name="Kwakye-Nuako G."/>
            <person name="Thomaz-Soccol V."/>
            <person name="Al-Salem W.S."/>
            <person name="Dillon R.J."/>
            <person name="Bates P.A."/>
            <person name="Gatherer D."/>
        </authorList>
    </citation>
    <scope>NUCLEOTIDE SEQUENCE [LARGE SCALE GENOMIC DNA]</scope>
</reference>
<feature type="compositionally biased region" description="Low complexity" evidence="1">
    <location>
        <begin position="387"/>
        <end position="398"/>
    </location>
</feature>
<feature type="region of interest" description="Disordered" evidence="1">
    <location>
        <begin position="436"/>
        <end position="471"/>
    </location>
</feature>
<proteinExistence type="predicted"/>
<evidence type="ECO:0000256" key="1">
    <source>
        <dbReference type="SAM" id="MobiDB-lite"/>
    </source>
</evidence>
<evidence type="ECO:0000313" key="3">
    <source>
        <dbReference type="Proteomes" id="UP000674143"/>
    </source>
</evidence>
<gene>
    <name evidence="2" type="ORF">LSCM4_02962</name>
</gene>
<feature type="compositionally biased region" description="Basic and acidic residues" evidence="1">
    <location>
        <begin position="854"/>
        <end position="867"/>
    </location>
</feature>
<feature type="compositionally biased region" description="Polar residues" evidence="1">
    <location>
        <begin position="449"/>
        <end position="466"/>
    </location>
</feature>
<feature type="compositionally biased region" description="Low complexity" evidence="1">
    <location>
        <begin position="771"/>
        <end position="789"/>
    </location>
</feature>
<feature type="region of interest" description="Disordered" evidence="1">
    <location>
        <begin position="493"/>
        <end position="618"/>
    </location>
</feature>
<reference evidence="3" key="2">
    <citation type="journal article" date="2021" name="Sci. Data">
        <title>Chromosome-scale genome sequencing, assembly and annotation of six genomes from subfamily Leishmaniinae.</title>
        <authorList>
            <person name="Almutairi H."/>
            <person name="Urbaniak M.D."/>
            <person name="Bates M.D."/>
            <person name="Jariyapan N."/>
            <person name="Kwakye-Nuako G."/>
            <person name="Thomaz Soccol V."/>
            <person name="Al-Salem W.S."/>
            <person name="Dillon R.J."/>
            <person name="Bates P.A."/>
            <person name="Gatherer D."/>
        </authorList>
    </citation>
    <scope>NUCLEOTIDE SEQUENCE [LARGE SCALE GENOMIC DNA]</scope>
</reference>
<dbReference type="Proteomes" id="UP000674143">
    <property type="component" value="Unassembled WGS sequence"/>
</dbReference>
<feature type="compositionally biased region" description="Polar residues" evidence="1">
    <location>
        <begin position="373"/>
        <end position="385"/>
    </location>
</feature>
<feature type="region of interest" description="Disordered" evidence="1">
    <location>
        <begin position="660"/>
        <end position="708"/>
    </location>
</feature>
<feature type="compositionally biased region" description="Low complexity" evidence="1">
    <location>
        <begin position="598"/>
        <end position="618"/>
    </location>
</feature>
<organism evidence="2 3">
    <name type="scientific">Leishmania orientalis</name>
    <dbReference type="NCBI Taxonomy" id="2249476"/>
    <lineage>
        <taxon>Eukaryota</taxon>
        <taxon>Discoba</taxon>
        <taxon>Euglenozoa</taxon>
        <taxon>Kinetoplastea</taxon>
        <taxon>Metakinetoplastina</taxon>
        <taxon>Trypanosomatida</taxon>
        <taxon>Trypanosomatidae</taxon>
        <taxon>Leishmaniinae</taxon>
        <taxon>Leishmania</taxon>
    </lineage>
</organism>
<feature type="compositionally biased region" description="Polar residues" evidence="1">
    <location>
        <begin position="543"/>
        <end position="555"/>
    </location>
</feature>
<feature type="region of interest" description="Disordered" evidence="1">
    <location>
        <begin position="278"/>
        <end position="298"/>
    </location>
</feature>
<feature type="region of interest" description="Disordered" evidence="1">
    <location>
        <begin position="370"/>
        <end position="416"/>
    </location>
</feature>
<keyword evidence="3" id="KW-1185">Reference proteome</keyword>
<feature type="compositionally biased region" description="Low complexity" evidence="1">
    <location>
        <begin position="287"/>
        <end position="298"/>
    </location>
</feature>
<dbReference type="GeneID" id="92358915"/>
<dbReference type="KEGG" id="loi:92358915"/>
<accession>A0A836GM65</accession>